<protein>
    <submittedName>
        <fullName evidence="1">Transmembrane p24 trafficking protein 7</fullName>
    </submittedName>
</protein>
<evidence type="ECO:0000313" key="2">
    <source>
        <dbReference type="Proteomes" id="UP000261420"/>
    </source>
</evidence>
<dbReference type="GeneTree" id="ENSGT00940000158463"/>
<organism evidence="1 2">
    <name type="scientific">Seriola dumerili</name>
    <name type="common">Greater amberjack</name>
    <name type="synonym">Caranx dumerili</name>
    <dbReference type="NCBI Taxonomy" id="41447"/>
    <lineage>
        <taxon>Eukaryota</taxon>
        <taxon>Metazoa</taxon>
        <taxon>Chordata</taxon>
        <taxon>Craniata</taxon>
        <taxon>Vertebrata</taxon>
        <taxon>Euteleostomi</taxon>
        <taxon>Actinopterygii</taxon>
        <taxon>Neopterygii</taxon>
        <taxon>Teleostei</taxon>
        <taxon>Neoteleostei</taxon>
        <taxon>Acanthomorphata</taxon>
        <taxon>Carangaria</taxon>
        <taxon>Carangiformes</taxon>
        <taxon>Carangidae</taxon>
        <taxon>Seriola</taxon>
    </lineage>
</organism>
<dbReference type="InterPro" id="IPR015720">
    <property type="entry name" value="Emp24-like"/>
</dbReference>
<dbReference type="Proteomes" id="UP000261420">
    <property type="component" value="Unplaced"/>
</dbReference>
<sequence length="188" mass="20725">DVGVLGCYAAVLVASCSVGWVAGSDANFRAARHAKQWFSTRTSSIGTKGTLEFQGVVTGGHYDVDCRLETQMEITQYKEMKKQYDSFTFTASRMAPTSSTVYFGASRRDDPSLFPNEEQSHSVCPFHEALKSCIDYTTHFPLPDAQGRSLGRGPQNNACAFWSIGRSLYPSGVSISQVVLLRKLFSRQ</sequence>
<reference evidence="1" key="2">
    <citation type="submission" date="2025-09" db="UniProtKB">
        <authorList>
            <consortium name="Ensembl"/>
        </authorList>
    </citation>
    <scope>IDENTIFICATION</scope>
</reference>
<proteinExistence type="predicted"/>
<keyword evidence="2" id="KW-1185">Reference proteome</keyword>
<reference evidence="1" key="1">
    <citation type="submission" date="2025-08" db="UniProtKB">
        <authorList>
            <consortium name="Ensembl"/>
        </authorList>
    </citation>
    <scope>IDENTIFICATION</scope>
</reference>
<dbReference type="PANTHER" id="PTHR22811">
    <property type="entry name" value="TRANSMEMBRANE EMP24 DOMAIN-CONTAINING PROTEIN"/>
    <property type="match status" value="1"/>
</dbReference>
<name>A0A3B4VK52_SERDU</name>
<dbReference type="Ensembl" id="ENSSDUT00000031468.1">
    <property type="protein sequence ID" value="ENSSDUP00000030932.1"/>
    <property type="gene ID" value="ENSSDUG00000022269.1"/>
</dbReference>
<accession>A0A3B4VK52</accession>
<evidence type="ECO:0000313" key="1">
    <source>
        <dbReference type="Ensembl" id="ENSSDUP00000030932.1"/>
    </source>
</evidence>
<dbReference type="AlphaFoldDB" id="A0A3B4VK52"/>